<organism evidence="1 2">
    <name type="scientific">Zizania palustris</name>
    <name type="common">Northern wild rice</name>
    <dbReference type="NCBI Taxonomy" id="103762"/>
    <lineage>
        <taxon>Eukaryota</taxon>
        <taxon>Viridiplantae</taxon>
        <taxon>Streptophyta</taxon>
        <taxon>Embryophyta</taxon>
        <taxon>Tracheophyta</taxon>
        <taxon>Spermatophyta</taxon>
        <taxon>Magnoliopsida</taxon>
        <taxon>Liliopsida</taxon>
        <taxon>Poales</taxon>
        <taxon>Poaceae</taxon>
        <taxon>BOP clade</taxon>
        <taxon>Oryzoideae</taxon>
        <taxon>Oryzeae</taxon>
        <taxon>Zizaniinae</taxon>
        <taxon>Zizania</taxon>
    </lineage>
</organism>
<keyword evidence="2" id="KW-1185">Reference proteome</keyword>
<reference evidence="1" key="2">
    <citation type="submission" date="2021-02" db="EMBL/GenBank/DDBJ databases">
        <authorList>
            <person name="Kimball J.A."/>
            <person name="Haas M.W."/>
            <person name="Macchietto M."/>
            <person name="Kono T."/>
            <person name="Duquette J."/>
            <person name="Shao M."/>
        </authorList>
    </citation>
    <scope>NUCLEOTIDE SEQUENCE</scope>
    <source>
        <tissue evidence="1">Fresh leaf tissue</tissue>
    </source>
</reference>
<proteinExistence type="predicted"/>
<dbReference type="Proteomes" id="UP000729402">
    <property type="component" value="Unassembled WGS sequence"/>
</dbReference>
<sequence>METTWLPLVRRLAASKSGSVAMGPVTVTWLFGMSIVTDSTPGISIASLLINLRHPSRFSTCKMTQNVGLWDLLLLPLRPPPPPRPPPPSPAPSPDAEVLAFFFPASVSASIDIQQRNMVTTAFTSLNARA</sequence>
<protein>
    <submittedName>
        <fullName evidence="1">Uncharacterized protein</fullName>
    </submittedName>
</protein>
<name>A0A8J6BSR6_ZIZPA</name>
<evidence type="ECO:0000313" key="1">
    <source>
        <dbReference type="EMBL" id="KAG8091705.1"/>
    </source>
</evidence>
<dbReference type="AlphaFoldDB" id="A0A8J6BSR6"/>
<accession>A0A8J6BSR6</accession>
<reference evidence="1" key="1">
    <citation type="journal article" date="2021" name="bioRxiv">
        <title>Whole Genome Assembly and Annotation of Northern Wild Rice, Zizania palustris L., Supports a Whole Genome Duplication in the Zizania Genus.</title>
        <authorList>
            <person name="Haas M."/>
            <person name="Kono T."/>
            <person name="Macchietto M."/>
            <person name="Millas R."/>
            <person name="McGilp L."/>
            <person name="Shao M."/>
            <person name="Duquette J."/>
            <person name="Hirsch C.N."/>
            <person name="Kimball J."/>
        </authorList>
    </citation>
    <scope>NUCLEOTIDE SEQUENCE</scope>
    <source>
        <tissue evidence="1">Fresh leaf tissue</tissue>
    </source>
</reference>
<gene>
    <name evidence="1" type="ORF">GUJ93_ZPchr0012g21867</name>
</gene>
<evidence type="ECO:0000313" key="2">
    <source>
        <dbReference type="Proteomes" id="UP000729402"/>
    </source>
</evidence>
<comment type="caution">
    <text evidence="1">The sequence shown here is derived from an EMBL/GenBank/DDBJ whole genome shotgun (WGS) entry which is preliminary data.</text>
</comment>
<dbReference type="EMBL" id="JAAALK010000080">
    <property type="protein sequence ID" value="KAG8091705.1"/>
    <property type="molecule type" value="Genomic_DNA"/>
</dbReference>